<dbReference type="EMBL" id="NSIT01000138">
    <property type="protein sequence ID" value="PJE78711.1"/>
    <property type="molecule type" value="Genomic_DNA"/>
</dbReference>
<evidence type="ECO:0000313" key="2">
    <source>
        <dbReference type="EMBL" id="PJE78711.1"/>
    </source>
</evidence>
<reference evidence="2" key="1">
    <citation type="journal article" date="2017" name="Appl. Environ. Microbiol.">
        <title>Molecular characterization of an Endozoicomonas-like organism causing infection in king scallop Pecten maximus L.</title>
        <authorList>
            <person name="Cano I."/>
            <person name="van Aerle R."/>
            <person name="Ross S."/>
            <person name="Verner-Jeffreys D.W."/>
            <person name="Paley R.K."/>
            <person name="Rimmer G."/>
            <person name="Ryder D."/>
            <person name="Hooper P."/>
            <person name="Stone D."/>
            <person name="Feist S.W."/>
        </authorList>
    </citation>
    <scope>NUCLEOTIDE SEQUENCE</scope>
</reference>
<feature type="region of interest" description="Disordered" evidence="1">
    <location>
        <begin position="264"/>
        <end position="289"/>
    </location>
</feature>
<name>A0A2H9T665_9ZZZZ</name>
<dbReference type="AlphaFoldDB" id="A0A2H9T665"/>
<accession>A0A2H9T665</accession>
<comment type="caution">
    <text evidence="2">The sequence shown here is derived from an EMBL/GenBank/DDBJ whole genome shotgun (WGS) entry which is preliminary data.</text>
</comment>
<protein>
    <submittedName>
        <fullName evidence="2">Uncharacterized protein</fullName>
    </submittedName>
</protein>
<gene>
    <name evidence="2" type="ORF">CI610_02346</name>
</gene>
<organism evidence="2">
    <name type="scientific">invertebrate metagenome</name>
    <dbReference type="NCBI Taxonomy" id="1711999"/>
    <lineage>
        <taxon>unclassified sequences</taxon>
        <taxon>metagenomes</taxon>
        <taxon>organismal metagenomes</taxon>
    </lineage>
</organism>
<proteinExistence type="predicted"/>
<sequence length="289" mass="32911">MHHVICFFCYLTTLLLSPHLISREFPAVYLKEILDIHDDGILIVSLFGDTIPEVFRQEIPVKVKGCEKLHIREKNSRPHEEMTEQKKYFLAQSKQAITIKLTNVERDTKCFRLYAKLVIDKENQSQAICDIFTTPATLEESWTEITQQMAKTEEELSSIIQAPSTTALHHVHTDKAQLISMKLENQDKTENTPDSLLPSFKEARETISTLLQERISSKKPQPFAQPTQTQTVPAVFKRPSSFHAAKLLRGGNQPSHKIDVTISKKSAFPIQPEPTKKPGQENKNSTIPR</sequence>
<evidence type="ECO:0000256" key="1">
    <source>
        <dbReference type="SAM" id="MobiDB-lite"/>
    </source>
</evidence>